<feature type="compositionally biased region" description="Acidic residues" evidence="1">
    <location>
        <begin position="30"/>
        <end position="55"/>
    </location>
</feature>
<feature type="region of interest" description="Disordered" evidence="1">
    <location>
        <begin position="1"/>
        <end position="101"/>
    </location>
</feature>
<accession>A0A8S9KA35</accession>
<protein>
    <submittedName>
        <fullName evidence="2">Uncharacterized protein</fullName>
    </submittedName>
</protein>
<evidence type="ECO:0000313" key="2">
    <source>
        <dbReference type="EMBL" id="KAF2590246.1"/>
    </source>
</evidence>
<gene>
    <name evidence="2" type="ORF">F2Q70_00040416</name>
</gene>
<feature type="compositionally biased region" description="Basic and acidic residues" evidence="1">
    <location>
        <begin position="68"/>
        <end position="85"/>
    </location>
</feature>
<organism evidence="2">
    <name type="scientific">Brassica cretica</name>
    <name type="common">Mustard</name>
    <dbReference type="NCBI Taxonomy" id="69181"/>
    <lineage>
        <taxon>Eukaryota</taxon>
        <taxon>Viridiplantae</taxon>
        <taxon>Streptophyta</taxon>
        <taxon>Embryophyta</taxon>
        <taxon>Tracheophyta</taxon>
        <taxon>Spermatophyta</taxon>
        <taxon>Magnoliopsida</taxon>
        <taxon>eudicotyledons</taxon>
        <taxon>Gunneridae</taxon>
        <taxon>Pentapetalae</taxon>
        <taxon>rosids</taxon>
        <taxon>malvids</taxon>
        <taxon>Brassicales</taxon>
        <taxon>Brassicaceae</taxon>
        <taxon>Brassiceae</taxon>
        <taxon>Brassica</taxon>
    </lineage>
</organism>
<name>A0A8S9KA35_BRACR</name>
<dbReference type="EMBL" id="QGKY02000190">
    <property type="protein sequence ID" value="KAF2590246.1"/>
    <property type="molecule type" value="Genomic_DNA"/>
</dbReference>
<sequence>MDNFAAPLDLTESERESLFGLSTPVNFMNEDPEEDEAAEEDETAESDESDGDDMLDPISVSALMGLGPRKDKAHSDHATSKEKIATNRRSRKRLRTPRGDARRGVALFSYTNFNSLHSRPLY</sequence>
<evidence type="ECO:0000256" key="1">
    <source>
        <dbReference type="SAM" id="MobiDB-lite"/>
    </source>
</evidence>
<comment type="caution">
    <text evidence="2">The sequence shown here is derived from an EMBL/GenBank/DDBJ whole genome shotgun (WGS) entry which is preliminary data.</text>
</comment>
<reference evidence="2" key="1">
    <citation type="submission" date="2019-12" db="EMBL/GenBank/DDBJ databases">
        <title>Genome sequencing and annotation of Brassica cretica.</title>
        <authorList>
            <person name="Studholme D.J."/>
            <person name="Sarris P.F."/>
        </authorList>
    </citation>
    <scope>NUCLEOTIDE SEQUENCE</scope>
    <source>
        <strain evidence="2">PFS-102/07</strain>
        <tissue evidence="2">Leaf</tissue>
    </source>
</reference>
<dbReference type="AlphaFoldDB" id="A0A8S9KA35"/>
<feature type="compositionally biased region" description="Basic residues" evidence="1">
    <location>
        <begin position="86"/>
        <end position="96"/>
    </location>
</feature>
<proteinExistence type="predicted"/>